<reference evidence="5" key="2">
    <citation type="journal article" date="2023" name="IMA Fungus">
        <title>Comparative genomic study of the Penicillium genus elucidates a diverse pangenome and 15 lateral gene transfer events.</title>
        <authorList>
            <person name="Petersen C."/>
            <person name="Sorensen T."/>
            <person name="Nielsen M.R."/>
            <person name="Sondergaard T.E."/>
            <person name="Sorensen J.L."/>
            <person name="Fitzpatrick D.A."/>
            <person name="Frisvad J.C."/>
            <person name="Nielsen K.L."/>
        </authorList>
    </citation>
    <scope>NUCLEOTIDE SEQUENCE</scope>
    <source>
        <strain evidence="5">IBT 29495</strain>
    </source>
</reference>
<dbReference type="Proteomes" id="UP001149954">
    <property type="component" value="Unassembled WGS sequence"/>
</dbReference>
<name>A0A9W9Y7C8_9EURO</name>
<gene>
    <name evidence="5" type="ORF">N7463_001451</name>
</gene>
<evidence type="ECO:0000256" key="2">
    <source>
        <dbReference type="ARBA" id="ARBA00023043"/>
    </source>
</evidence>
<dbReference type="PANTHER" id="PTHR24198">
    <property type="entry name" value="ANKYRIN REPEAT AND PROTEIN KINASE DOMAIN-CONTAINING PROTEIN"/>
    <property type="match status" value="1"/>
</dbReference>
<evidence type="ECO:0000313" key="5">
    <source>
        <dbReference type="EMBL" id="KAJ5520998.1"/>
    </source>
</evidence>
<evidence type="ECO:0000259" key="4">
    <source>
        <dbReference type="Pfam" id="PF12937"/>
    </source>
</evidence>
<reference evidence="5" key="1">
    <citation type="submission" date="2022-12" db="EMBL/GenBank/DDBJ databases">
        <authorList>
            <person name="Petersen C."/>
        </authorList>
    </citation>
    <scope>NUCLEOTIDE SEQUENCE</scope>
    <source>
        <strain evidence="5">IBT 29495</strain>
    </source>
</reference>
<keyword evidence="6" id="KW-1185">Reference proteome</keyword>
<dbReference type="PANTHER" id="PTHR24198:SF194">
    <property type="entry name" value="INVERSIN-A"/>
    <property type="match status" value="1"/>
</dbReference>
<organism evidence="5 6">
    <name type="scientific">Penicillium fimorum</name>
    <dbReference type="NCBI Taxonomy" id="1882269"/>
    <lineage>
        <taxon>Eukaryota</taxon>
        <taxon>Fungi</taxon>
        <taxon>Dikarya</taxon>
        <taxon>Ascomycota</taxon>
        <taxon>Pezizomycotina</taxon>
        <taxon>Eurotiomycetes</taxon>
        <taxon>Eurotiomycetidae</taxon>
        <taxon>Eurotiales</taxon>
        <taxon>Aspergillaceae</taxon>
        <taxon>Penicillium</taxon>
    </lineage>
</organism>
<dbReference type="SUPFAM" id="SSF81383">
    <property type="entry name" value="F-box domain"/>
    <property type="match status" value="1"/>
</dbReference>
<keyword evidence="1" id="KW-0677">Repeat</keyword>
<dbReference type="EMBL" id="JAPWDS010000001">
    <property type="protein sequence ID" value="KAJ5520998.1"/>
    <property type="molecule type" value="Genomic_DNA"/>
</dbReference>
<dbReference type="OrthoDB" id="5212373at2759"/>
<dbReference type="AlphaFoldDB" id="A0A9W9Y7C8"/>
<dbReference type="Pfam" id="PF12796">
    <property type="entry name" value="Ank_2"/>
    <property type="match status" value="1"/>
</dbReference>
<keyword evidence="2 3" id="KW-0040">ANK repeat</keyword>
<dbReference type="SMART" id="SM00248">
    <property type="entry name" value="ANK"/>
    <property type="match status" value="6"/>
</dbReference>
<dbReference type="InterPro" id="IPR036047">
    <property type="entry name" value="F-box-like_dom_sf"/>
</dbReference>
<dbReference type="SUPFAM" id="SSF48403">
    <property type="entry name" value="Ankyrin repeat"/>
    <property type="match status" value="1"/>
</dbReference>
<evidence type="ECO:0000256" key="1">
    <source>
        <dbReference type="ARBA" id="ARBA00022737"/>
    </source>
</evidence>
<accession>A0A9W9Y7C8</accession>
<comment type="caution">
    <text evidence="5">The sequence shown here is derived from an EMBL/GenBank/DDBJ whole genome shotgun (WGS) entry which is preliminary data.</text>
</comment>
<proteinExistence type="predicted"/>
<sequence length="483" mass="53003">MSIEVLPAEIFLLIVSFLPSESSIAALALSNRYLHAICNPYLYQNNVRHGNSSALYWAGQNGRIDTLQKALDAGAPLPKEQWNYPKRHFNFQQHPISLAAKRGHANIVRYMIDIGADSNIRDADCFTPVTVAALAGHAPVVEYLLDVGTQQHVEHEKYICFAAIHGHVDVVDIILSAPKQLGNPNLIMHRPKSLAPLTVAVRNGHEELAQMLVHKTESLHRTTALAFAVSQQNRQMAEMLLRSGVPPEFAVHDISDQYATATGTLPIGCTRYVVVVGAIPKPQGDGPDEVTVAYDVDFNLGDGDAVIGSVKSRTPSGPSAEIDLAISTTEDEAAVLITNSENATKIPLDVTYPITPSSTRTVTVKHPYFTFEVRDADGETIIFQWQIHPRQHGRLRYTLVRNPEESGSPDIQGVYYHLGLDDSFALPYSEGIMLLPARQGSEESVVVTSALAMLWRLRELHSGKGKVGKGKTDSKLKRLFGKK</sequence>
<dbReference type="InterPro" id="IPR001810">
    <property type="entry name" value="F-box_dom"/>
</dbReference>
<dbReference type="InterPro" id="IPR036770">
    <property type="entry name" value="Ankyrin_rpt-contain_sf"/>
</dbReference>
<dbReference type="PROSITE" id="PS50297">
    <property type="entry name" value="ANK_REP_REGION"/>
    <property type="match status" value="1"/>
</dbReference>
<feature type="repeat" description="ANK" evidence="3">
    <location>
        <begin position="91"/>
        <end position="123"/>
    </location>
</feature>
<dbReference type="InterPro" id="IPR002110">
    <property type="entry name" value="Ankyrin_rpt"/>
</dbReference>
<dbReference type="PROSITE" id="PS50088">
    <property type="entry name" value="ANK_REPEAT"/>
    <property type="match status" value="1"/>
</dbReference>
<dbReference type="Pfam" id="PF12937">
    <property type="entry name" value="F-box-like"/>
    <property type="match status" value="1"/>
</dbReference>
<evidence type="ECO:0000256" key="3">
    <source>
        <dbReference type="PROSITE-ProRule" id="PRU00023"/>
    </source>
</evidence>
<dbReference type="Gene3D" id="1.25.40.20">
    <property type="entry name" value="Ankyrin repeat-containing domain"/>
    <property type="match status" value="1"/>
</dbReference>
<protein>
    <recommendedName>
        <fullName evidence="4">F-box domain-containing protein</fullName>
    </recommendedName>
</protein>
<feature type="domain" description="F-box" evidence="4">
    <location>
        <begin position="3"/>
        <end position="45"/>
    </location>
</feature>
<evidence type="ECO:0000313" key="6">
    <source>
        <dbReference type="Proteomes" id="UP001149954"/>
    </source>
</evidence>